<keyword evidence="6" id="KW-0508">mRNA splicing</keyword>
<evidence type="ECO:0000256" key="4">
    <source>
        <dbReference type="ARBA" id="ARBA00017993"/>
    </source>
</evidence>
<reference evidence="9 10" key="2">
    <citation type="submission" date="2017-04" db="EMBL/GenBank/DDBJ databases">
        <title>CpG methylation of centromeres and impact of large insertions on vertebrate speciation.</title>
        <authorList>
            <person name="Ichikawa K."/>
            <person name="Yoshimura J."/>
            <person name="Morishita S."/>
        </authorList>
    </citation>
    <scope>NUCLEOTIDE SEQUENCE</scope>
    <source>
        <strain evidence="9 10">HSOK</strain>
    </source>
</reference>
<dbReference type="Ensembl" id="ENSORLT00015007212.1">
    <property type="protein sequence ID" value="ENSORLP00015024723.1"/>
    <property type="gene ID" value="ENSORLG00015005448.1"/>
</dbReference>
<dbReference type="AlphaFoldDB" id="A0A3P9IXY9"/>
<reference evidence="9" key="4">
    <citation type="submission" date="2025-09" db="UniProtKB">
        <authorList>
            <consortium name="Ensembl"/>
        </authorList>
    </citation>
    <scope>IDENTIFICATION</scope>
    <source>
        <strain evidence="9">HSOK</strain>
    </source>
</reference>
<evidence type="ECO:0000256" key="2">
    <source>
        <dbReference type="ARBA" id="ARBA00004604"/>
    </source>
</evidence>
<keyword evidence="7" id="KW-0539">Nucleus</keyword>
<evidence type="ECO:0000256" key="3">
    <source>
        <dbReference type="ARBA" id="ARBA00006852"/>
    </source>
</evidence>
<feature type="region of interest" description="Disordered" evidence="8">
    <location>
        <begin position="1"/>
        <end position="139"/>
    </location>
</feature>
<protein>
    <recommendedName>
        <fullName evidence="4">ADP-ribosylation factor-like protein 6-interacting protein 4</fullName>
    </recommendedName>
</protein>
<feature type="compositionally biased region" description="Basic residues" evidence="8">
    <location>
        <begin position="110"/>
        <end position="127"/>
    </location>
</feature>
<feature type="compositionally biased region" description="Basic residues" evidence="8">
    <location>
        <begin position="15"/>
        <end position="24"/>
    </location>
</feature>
<evidence type="ECO:0000313" key="10">
    <source>
        <dbReference type="Proteomes" id="UP000265200"/>
    </source>
</evidence>
<comment type="subcellular location">
    <subcellularLocation>
        <location evidence="1">Nucleus speckle</location>
    </subcellularLocation>
    <subcellularLocation>
        <location evidence="2">Nucleus</location>
        <location evidence="2">Nucleolus</location>
    </subcellularLocation>
</comment>
<evidence type="ECO:0000256" key="6">
    <source>
        <dbReference type="ARBA" id="ARBA00023187"/>
    </source>
</evidence>
<feature type="compositionally biased region" description="Basic residues" evidence="8">
    <location>
        <begin position="38"/>
        <end position="64"/>
    </location>
</feature>
<dbReference type="GO" id="GO:0006397">
    <property type="term" value="P:mRNA processing"/>
    <property type="evidence" value="ECO:0007669"/>
    <property type="project" value="UniProtKB-KW"/>
</dbReference>
<feature type="compositionally biased region" description="Low complexity" evidence="8">
    <location>
        <begin position="65"/>
        <end position="84"/>
    </location>
</feature>
<dbReference type="Pfam" id="PF10500">
    <property type="entry name" value="SR-25"/>
    <property type="match status" value="1"/>
</dbReference>
<reference evidence="9" key="3">
    <citation type="submission" date="2025-08" db="UniProtKB">
        <authorList>
            <consortium name="Ensembl"/>
        </authorList>
    </citation>
    <scope>IDENTIFICATION</scope>
    <source>
        <strain evidence="9">HSOK</strain>
    </source>
</reference>
<proteinExistence type="inferred from homology"/>
<dbReference type="GO" id="GO:0005730">
    <property type="term" value="C:nucleolus"/>
    <property type="evidence" value="ECO:0007669"/>
    <property type="project" value="UniProtKB-SubCell"/>
</dbReference>
<dbReference type="GO" id="GO:0008380">
    <property type="term" value="P:RNA splicing"/>
    <property type="evidence" value="ECO:0007669"/>
    <property type="project" value="UniProtKB-KW"/>
</dbReference>
<feature type="compositionally biased region" description="Low complexity" evidence="8">
    <location>
        <begin position="25"/>
        <end position="37"/>
    </location>
</feature>
<evidence type="ECO:0000256" key="1">
    <source>
        <dbReference type="ARBA" id="ARBA00004324"/>
    </source>
</evidence>
<evidence type="ECO:0000256" key="8">
    <source>
        <dbReference type="SAM" id="MobiDB-lite"/>
    </source>
</evidence>
<name>A0A3P9IXY9_ORYLA</name>
<feature type="region of interest" description="Disordered" evidence="8">
    <location>
        <begin position="222"/>
        <end position="244"/>
    </location>
</feature>
<dbReference type="GO" id="GO:0016607">
    <property type="term" value="C:nuclear speck"/>
    <property type="evidence" value="ECO:0007669"/>
    <property type="project" value="UniProtKB-SubCell"/>
</dbReference>
<keyword evidence="5" id="KW-0507">mRNA processing</keyword>
<sequence>MGRSRSPSKDVREKKQMKKKRRKSSSSSSSTSTSSSRSRSRSSKKKTHKKKQDVNTKRKKRRTRSSSSSSTSSSSSSTSSSSSSSDERSKKKKMKAKKKKLMKKKAELKKQKKMEKKQKKIKKREKKMKKELEVGTVQIPAENQPPSYLEVWQNDEEAVELGPVMTDEQKARLSTKRPLTKEEYEARQSVIRRVVDPETGRTRLVRGEGEIIEEIVSKEKHKEINKQSTKGDGNAFQRKLGIMG</sequence>
<dbReference type="Proteomes" id="UP000265200">
    <property type="component" value="Chromosome 9"/>
</dbReference>
<evidence type="ECO:0000256" key="5">
    <source>
        <dbReference type="ARBA" id="ARBA00022664"/>
    </source>
</evidence>
<reference key="1">
    <citation type="journal article" date="2007" name="Nature">
        <title>The medaka draft genome and insights into vertebrate genome evolution.</title>
        <authorList>
            <person name="Kasahara M."/>
            <person name="Naruse K."/>
            <person name="Sasaki S."/>
            <person name="Nakatani Y."/>
            <person name="Qu W."/>
            <person name="Ahsan B."/>
            <person name="Yamada T."/>
            <person name="Nagayasu Y."/>
            <person name="Doi K."/>
            <person name="Kasai Y."/>
            <person name="Jindo T."/>
            <person name="Kobayashi D."/>
            <person name="Shimada A."/>
            <person name="Toyoda A."/>
            <person name="Kuroki Y."/>
            <person name="Fujiyama A."/>
            <person name="Sasaki T."/>
            <person name="Shimizu A."/>
            <person name="Asakawa S."/>
            <person name="Shimizu N."/>
            <person name="Hashimoto S."/>
            <person name="Yang J."/>
            <person name="Lee Y."/>
            <person name="Matsushima K."/>
            <person name="Sugano S."/>
            <person name="Sakaizumi M."/>
            <person name="Narita T."/>
            <person name="Ohishi K."/>
            <person name="Haga S."/>
            <person name="Ohta F."/>
            <person name="Nomoto H."/>
            <person name="Nogata K."/>
            <person name="Morishita T."/>
            <person name="Endo T."/>
            <person name="Shin-I T."/>
            <person name="Takeda H."/>
            <person name="Morishita S."/>
            <person name="Kohara Y."/>
        </authorList>
    </citation>
    <scope>NUCLEOTIDE SEQUENCE [LARGE SCALE GENOMIC DNA]</scope>
    <source>
        <strain>Hd-rR</strain>
    </source>
</reference>
<evidence type="ECO:0000313" key="9">
    <source>
        <dbReference type="Ensembl" id="ENSORLP00015024723.1"/>
    </source>
</evidence>
<organism evidence="9 10">
    <name type="scientific">Oryzias latipes</name>
    <name type="common">Japanese rice fish</name>
    <name type="synonym">Japanese killifish</name>
    <dbReference type="NCBI Taxonomy" id="8090"/>
    <lineage>
        <taxon>Eukaryota</taxon>
        <taxon>Metazoa</taxon>
        <taxon>Chordata</taxon>
        <taxon>Craniata</taxon>
        <taxon>Vertebrata</taxon>
        <taxon>Euteleostomi</taxon>
        <taxon>Actinopterygii</taxon>
        <taxon>Neopterygii</taxon>
        <taxon>Teleostei</taxon>
        <taxon>Neoteleostei</taxon>
        <taxon>Acanthomorphata</taxon>
        <taxon>Ovalentaria</taxon>
        <taxon>Atherinomorphae</taxon>
        <taxon>Beloniformes</taxon>
        <taxon>Adrianichthyidae</taxon>
        <taxon>Oryziinae</taxon>
        <taxon>Oryzias</taxon>
    </lineage>
</organism>
<accession>A0A3P9IXY9</accession>
<comment type="similarity">
    <text evidence="3">Belongs to the ARL6IP4 family.</text>
</comment>
<evidence type="ECO:0000256" key="7">
    <source>
        <dbReference type="ARBA" id="ARBA00023242"/>
    </source>
</evidence>
<feature type="compositionally biased region" description="Basic residues" evidence="8">
    <location>
        <begin position="90"/>
        <end position="103"/>
    </location>
</feature>
<dbReference type="InterPro" id="IPR019532">
    <property type="entry name" value="Nucl_RNA-splicing_assoc_SR-25"/>
</dbReference>